<dbReference type="RefSeq" id="WP_210788058.1">
    <property type="nucleotide sequence ID" value="NZ_JAGPXB010000001.1"/>
</dbReference>
<protein>
    <submittedName>
        <fullName evidence="1">Uncharacterized protein</fullName>
    </submittedName>
</protein>
<name>A0ABS5D0H8_9FLAO</name>
<reference evidence="1 2" key="1">
    <citation type="submission" date="2021-04" db="EMBL/GenBank/DDBJ databases">
        <title>Description of novel Flavobacterium sp. F-328.</title>
        <authorList>
            <person name="Saticioglu I.B."/>
        </authorList>
    </citation>
    <scope>NUCLEOTIDE SEQUENCE [LARGE SCALE GENOMIC DNA]</scope>
    <source>
        <strain evidence="1 2">F-328</strain>
    </source>
</reference>
<evidence type="ECO:0000313" key="2">
    <source>
        <dbReference type="Proteomes" id="UP000679008"/>
    </source>
</evidence>
<organism evidence="1 2">
    <name type="scientific">Flavobacterium erciyesense</name>
    <dbReference type="NCBI Taxonomy" id="2825842"/>
    <lineage>
        <taxon>Bacteria</taxon>
        <taxon>Pseudomonadati</taxon>
        <taxon>Bacteroidota</taxon>
        <taxon>Flavobacteriia</taxon>
        <taxon>Flavobacteriales</taxon>
        <taxon>Flavobacteriaceae</taxon>
        <taxon>Flavobacterium</taxon>
    </lineage>
</organism>
<accession>A0ABS5D0H8</accession>
<proteinExistence type="predicted"/>
<comment type="caution">
    <text evidence="1">The sequence shown here is derived from an EMBL/GenBank/DDBJ whole genome shotgun (WGS) entry which is preliminary data.</text>
</comment>
<sequence length="85" mass="9986">MGNSDSLKQKLEGFIMTPNELAEKMQSGKFTFYQPVDIKTLEQEAIDDGMTSEVFRMVIFHHLRERFVKNRRNTKDNLAQEIYSL</sequence>
<evidence type="ECO:0000313" key="1">
    <source>
        <dbReference type="EMBL" id="MBQ0907512.1"/>
    </source>
</evidence>
<dbReference type="Proteomes" id="UP000679008">
    <property type="component" value="Unassembled WGS sequence"/>
</dbReference>
<dbReference type="EMBL" id="JAGPXB010000001">
    <property type="protein sequence ID" value="MBQ0907512.1"/>
    <property type="molecule type" value="Genomic_DNA"/>
</dbReference>
<gene>
    <name evidence="1" type="ORF">KBJ98_02220</name>
</gene>
<keyword evidence="2" id="KW-1185">Reference proteome</keyword>